<protein>
    <recommendedName>
        <fullName evidence="22">Aminopeptidase</fullName>
    </recommendedName>
</protein>
<keyword evidence="4" id="KW-1003">Cell membrane</keyword>
<dbReference type="CDD" id="cd09601">
    <property type="entry name" value="M1_APN-Q_like"/>
    <property type="match status" value="1"/>
</dbReference>
<dbReference type="FunFam" id="1.10.390.10:FF:000013">
    <property type="entry name" value="Aminopeptidase N"/>
    <property type="match status" value="1"/>
</dbReference>
<evidence type="ECO:0000256" key="7">
    <source>
        <dbReference type="ARBA" id="ARBA00022801"/>
    </source>
</evidence>
<keyword evidence="6 14" id="KW-0479">Metal-binding</keyword>
<evidence type="ECO:0000256" key="16">
    <source>
        <dbReference type="SAM" id="SignalP"/>
    </source>
</evidence>
<evidence type="ECO:0008006" key="22">
    <source>
        <dbReference type="Google" id="ProtNLM"/>
    </source>
</evidence>
<dbReference type="Proteomes" id="UP000708208">
    <property type="component" value="Unassembled WGS sequence"/>
</dbReference>
<feature type="active site" description="Proton acceptor" evidence="13">
    <location>
        <position position="641"/>
    </location>
</feature>
<dbReference type="GO" id="GO:0005737">
    <property type="term" value="C:cytoplasm"/>
    <property type="evidence" value="ECO:0007669"/>
    <property type="project" value="TreeGrafter"/>
</dbReference>
<dbReference type="InterPro" id="IPR045357">
    <property type="entry name" value="Aminopeptidase_N-like_N"/>
</dbReference>
<feature type="binding site" evidence="14">
    <location>
        <position position="663"/>
    </location>
    <ligand>
        <name>Zn(2+)</name>
        <dbReference type="ChEBI" id="CHEBI:29105"/>
        <note>catalytic</note>
    </ligand>
</feature>
<keyword evidence="10" id="KW-0472">Membrane</keyword>
<keyword evidence="11" id="KW-1015">Disulfide bond</keyword>
<evidence type="ECO:0000256" key="13">
    <source>
        <dbReference type="PIRSR" id="PIRSR634016-1"/>
    </source>
</evidence>
<keyword evidence="16" id="KW-0732">Signal</keyword>
<dbReference type="OrthoDB" id="510539at2759"/>
<evidence type="ECO:0000259" key="19">
    <source>
        <dbReference type="Pfam" id="PF17900"/>
    </source>
</evidence>
<organism evidence="20 21">
    <name type="scientific">Allacma fusca</name>
    <dbReference type="NCBI Taxonomy" id="39272"/>
    <lineage>
        <taxon>Eukaryota</taxon>
        <taxon>Metazoa</taxon>
        <taxon>Ecdysozoa</taxon>
        <taxon>Arthropoda</taxon>
        <taxon>Hexapoda</taxon>
        <taxon>Collembola</taxon>
        <taxon>Symphypleona</taxon>
        <taxon>Sminthuridae</taxon>
        <taxon>Allacma</taxon>
    </lineage>
</organism>
<evidence type="ECO:0000256" key="4">
    <source>
        <dbReference type="ARBA" id="ARBA00022475"/>
    </source>
</evidence>
<dbReference type="AlphaFoldDB" id="A0A8J2PQ99"/>
<dbReference type="GO" id="GO:0004497">
    <property type="term" value="F:monooxygenase activity"/>
    <property type="evidence" value="ECO:0007669"/>
    <property type="project" value="InterPro"/>
</dbReference>
<dbReference type="GO" id="GO:0070006">
    <property type="term" value="F:metalloaminopeptidase activity"/>
    <property type="evidence" value="ECO:0007669"/>
    <property type="project" value="TreeGrafter"/>
</dbReference>
<dbReference type="InterPro" id="IPR050344">
    <property type="entry name" value="Peptidase_M1_aminopeptidases"/>
</dbReference>
<dbReference type="FunFam" id="1.25.50.20:FF:000001">
    <property type="entry name" value="Aminopeptidase"/>
    <property type="match status" value="1"/>
</dbReference>
<sequence>MLFWSLVALFFIAAFLYHSKRGRPVENLPPAIHSKIALVGGLRLLFSTNVETVILNIGKKQGPITRLNLGLHQIIFINGASAIKEAGRLTSLSGFPDVLFLKIMKERGMVTPDDSKELRKFYLKNVKEFDFYGKTTEDKIQAEVTEFLDRVRAHGSQVFDVKRSFNIHTINTMFGILFELRMEQDDQKLQELLKMIEMYMDFPSSIGRICLLLPRLGDWVPSYFSGKYMIEKFVLSFVSVVERNMEVFLQSRIPNQPRNYTDALMDKVDDTSDESSVFHSSQKTWVPFLIDVLLAAVETTSATLEWAVLFLSQFPDVQRKLQDEIDEGIVPTHYNLFIRPILDETENPTERFTAPGIVKITFKCQKPTSQILVHAVEIDIEDNLVQIQNRLKEETLYIKSQEHFRADSVYNILLIEPLKINTEYILTIAFTSLVSKERLTGLYLSNYTDPVTNGTSYIAATQFESIEARKAFPCFDNVDLKATFTISVGRKLCYNSISNMNLVNIEPIDGLTDWVWDHYATTPKMSTYLVAFIVSQFASYTASVQLSGGKPVKGWEQPKYINAGHGAYIAEISARTLNFYDNYFDTSYPLPKMDIIGLPHFDAGAMENWGAITVLESEFLNFGRNTTETDRFWTTLTITHELAHQNFGNLVTLKRWTHLWLNEGFAEYICYLGTNLVAPEFKPFDLFTTQTFQPALNVDTGTNALVNDSISNLNSTGDFGWITYNKGSSLIRMMRGFLGEGPLQKGLQTYLHTFAYSNALSDDLFGALNTQANLTSARVNLTVKDVMDTYILKPGYPLVRVTLGKHPHELIFTQEKFFANHSADHSHITEHWWVPLSIKTSLNPNFENNEPDLWIPKETLKVHWRGKTEIMGGNNLTYDWLIVNPKLGGYYRVVYDHKLTILLQAQLQKNHSAFPAPARAQFIDDYFKSVDSDYVQITVALGFTKYLGVEREYIVWTATFLNMKRIYSRMRSGKLFLSFVSYFRPKVIQTLNAIGWYQPEAERGLNVMLRANLLDWACNLEDPDCLKISKELVQSWMDAPNEPNPIPVDVQQVMICGGISSSEDTSIWEFVWGKYLESGFASERTRFISALCCSKNVTQLEFLINTGLNKTSAIKSSDASVLLQRLAASSIGNELVFSKIKGNLTEIVERFGGAEEVANAISALSIYWNYPEQLLQLKHFVGAHLALFRPVMGLIRSSIKIVEDNVRWVKRHEKHVSHWMDANC</sequence>
<dbReference type="GO" id="GO:0008270">
    <property type="term" value="F:zinc ion binding"/>
    <property type="evidence" value="ECO:0007669"/>
    <property type="project" value="InterPro"/>
</dbReference>
<proteinExistence type="inferred from homology"/>
<accession>A0A8J2PQ99</accession>
<keyword evidence="9" id="KW-0482">Metalloprotease</keyword>
<feature type="domain" description="Peptidase M1 membrane alanine aminopeptidase" evidence="17">
    <location>
        <begin position="570"/>
        <end position="790"/>
    </location>
</feature>
<dbReference type="InterPro" id="IPR024571">
    <property type="entry name" value="ERAP1-like_C_dom"/>
</dbReference>
<keyword evidence="7" id="KW-0378">Hydrolase</keyword>
<evidence type="ECO:0000256" key="3">
    <source>
        <dbReference type="ARBA" id="ARBA00022438"/>
    </source>
</evidence>
<reference evidence="20" key="1">
    <citation type="submission" date="2021-06" db="EMBL/GenBank/DDBJ databases">
        <authorList>
            <person name="Hodson N. C."/>
            <person name="Mongue J. A."/>
            <person name="Jaron S. K."/>
        </authorList>
    </citation>
    <scope>NUCLEOTIDE SEQUENCE</scope>
</reference>
<evidence type="ECO:0000256" key="9">
    <source>
        <dbReference type="ARBA" id="ARBA00023049"/>
    </source>
</evidence>
<evidence type="ECO:0000256" key="6">
    <source>
        <dbReference type="ARBA" id="ARBA00022723"/>
    </source>
</evidence>
<keyword evidence="3" id="KW-0031">Aminopeptidase</keyword>
<dbReference type="GO" id="GO:0042277">
    <property type="term" value="F:peptide binding"/>
    <property type="evidence" value="ECO:0007669"/>
    <property type="project" value="TreeGrafter"/>
</dbReference>
<evidence type="ECO:0000259" key="17">
    <source>
        <dbReference type="Pfam" id="PF01433"/>
    </source>
</evidence>
<dbReference type="GO" id="GO:0016705">
    <property type="term" value="F:oxidoreductase activity, acting on paired donors, with incorporation or reduction of molecular oxygen"/>
    <property type="evidence" value="ECO:0007669"/>
    <property type="project" value="InterPro"/>
</dbReference>
<feature type="binding site" evidence="14">
    <location>
        <position position="640"/>
    </location>
    <ligand>
        <name>Zn(2+)</name>
        <dbReference type="ChEBI" id="CHEBI:29105"/>
        <note>catalytic</note>
    </ligand>
</feature>
<dbReference type="EMBL" id="CAJVCH010492852">
    <property type="protein sequence ID" value="CAG7820874.1"/>
    <property type="molecule type" value="Genomic_DNA"/>
</dbReference>
<dbReference type="InterPro" id="IPR014782">
    <property type="entry name" value="Peptidase_M1_dom"/>
</dbReference>
<evidence type="ECO:0000256" key="5">
    <source>
        <dbReference type="ARBA" id="ARBA00022670"/>
    </source>
</evidence>
<keyword evidence="21" id="KW-1185">Reference proteome</keyword>
<dbReference type="PANTHER" id="PTHR11533:SF294">
    <property type="entry name" value="THYROTROPIN-RELEASING HORMONE-DEGRADING ECTOENZYME"/>
    <property type="match status" value="1"/>
</dbReference>
<dbReference type="PANTHER" id="PTHR11533">
    <property type="entry name" value="PROTEASE M1 ZINC METALLOPROTEASE"/>
    <property type="match status" value="1"/>
</dbReference>
<evidence type="ECO:0000256" key="10">
    <source>
        <dbReference type="ARBA" id="ARBA00023136"/>
    </source>
</evidence>
<comment type="caution">
    <text evidence="20">The sequence shown here is derived from an EMBL/GenBank/DDBJ whole genome shotgun (WGS) entry which is preliminary data.</text>
</comment>
<feature type="domain" description="Aminopeptidase N-like N-terminal" evidence="19">
    <location>
        <begin position="330"/>
        <end position="529"/>
    </location>
</feature>
<dbReference type="InterPro" id="IPR001128">
    <property type="entry name" value="Cyt_P450"/>
</dbReference>
<evidence type="ECO:0000256" key="2">
    <source>
        <dbReference type="ARBA" id="ARBA00010136"/>
    </source>
</evidence>
<gene>
    <name evidence="20" type="ORF">AFUS01_LOCUS31245</name>
</gene>
<evidence type="ECO:0000256" key="1">
    <source>
        <dbReference type="ARBA" id="ARBA00004236"/>
    </source>
</evidence>
<dbReference type="GO" id="GO:0005615">
    <property type="term" value="C:extracellular space"/>
    <property type="evidence" value="ECO:0007669"/>
    <property type="project" value="TreeGrafter"/>
</dbReference>
<dbReference type="GO" id="GO:0005886">
    <property type="term" value="C:plasma membrane"/>
    <property type="evidence" value="ECO:0007669"/>
    <property type="project" value="UniProtKB-SubCell"/>
</dbReference>
<feature type="chain" id="PRO_5035254762" description="Aminopeptidase" evidence="16">
    <location>
        <begin position="23"/>
        <end position="1224"/>
    </location>
</feature>
<dbReference type="Pfam" id="PF00067">
    <property type="entry name" value="p450"/>
    <property type="match status" value="1"/>
</dbReference>
<dbReference type="GO" id="GO:0043171">
    <property type="term" value="P:peptide catabolic process"/>
    <property type="evidence" value="ECO:0007669"/>
    <property type="project" value="TreeGrafter"/>
</dbReference>
<dbReference type="GO" id="GO:0006508">
    <property type="term" value="P:proteolysis"/>
    <property type="evidence" value="ECO:0007669"/>
    <property type="project" value="UniProtKB-KW"/>
</dbReference>
<dbReference type="GO" id="GO:0005506">
    <property type="term" value="F:iron ion binding"/>
    <property type="evidence" value="ECO:0007669"/>
    <property type="project" value="InterPro"/>
</dbReference>
<keyword evidence="5" id="KW-0645">Protease</keyword>
<dbReference type="Pfam" id="PF11838">
    <property type="entry name" value="ERAP1_C"/>
    <property type="match status" value="1"/>
</dbReference>
<comment type="cofactor">
    <cofactor evidence="14">
        <name>Zn(2+)</name>
        <dbReference type="ChEBI" id="CHEBI:29105"/>
    </cofactor>
    <text evidence="14">Binds 1 zinc ion per subunit.</text>
</comment>
<dbReference type="GO" id="GO:0020037">
    <property type="term" value="F:heme binding"/>
    <property type="evidence" value="ECO:0007669"/>
    <property type="project" value="InterPro"/>
</dbReference>
<evidence type="ECO:0000313" key="20">
    <source>
        <dbReference type="EMBL" id="CAG7820874.1"/>
    </source>
</evidence>
<comment type="subcellular location">
    <subcellularLocation>
        <location evidence="1">Cell membrane</location>
    </subcellularLocation>
</comment>
<dbReference type="Pfam" id="PF01433">
    <property type="entry name" value="Peptidase_M1"/>
    <property type="match status" value="1"/>
</dbReference>
<evidence type="ECO:0000313" key="21">
    <source>
        <dbReference type="Proteomes" id="UP000708208"/>
    </source>
</evidence>
<evidence type="ECO:0000256" key="15">
    <source>
        <dbReference type="PIRSR" id="PIRSR634016-4"/>
    </source>
</evidence>
<evidence type="ECO:0000256" key="12">
    <source>
        <dbReference type="ARBA" id="ARBA00023180"/>
    </source>
</evidence>
<feature type="binding site" evidence="14">
    <location>
        <position position="644"/>
    </location>
    <ligand>
        <name>Zn(2+)</name>
        <dbReference type="ChEBI" id="CHEBI:29105"/>
        <note>catalytic</note>
    </ligand>
</feature>
<feature type="signal peptide" evidence="16">
    <location>
        <begin position="1"/>
        <end position="22"/>
    </location>
</feature>
<feature type="domain" description="ERAP1-like C-terminal" evidence="18">
    <location>
        <begin position="880"/>
        <end position="1184"/>
    </location>
</feature>
<evidence type="ECO:0000256" key="14">
    <source>
        <dbReference type="PIRSR" id="PIRSR634016-3"/>
    </source>
</evidence>
<feature type="site" description="Transition state stabilizer" evidence="15">
    <location>
        <position position="724"/>
    </location>
</feature>
<keyword evidence="12" id="KW-0325">Glycoprotein</keyword>
<keyword evidence="8 14" id="KW-0862">Zinc</keyword>
<comment type="similarity">
    <text evidence="2">Belongs to the peptidase M1 family.</text>
</comment>
<evidence type="ECO:0000259" key="18">
    <source>
        <dbReference type="Pfam" id="PF11838"/>
    </source>
</evidence>
<evidence type="ECO:0000256" key="11">
    <source>
        <dbReference type="ARBA" id="ARBA00023157"/>
    </source>
</evidence>
<dbReference type="InterPro" id="IPR034016">
    <property type="entry name" value="M1_APN-typ"/>
</dbReference>
<name>A0A8J2PQ99_9HEXA</name>
<evidence type="ECO:0000256" key="8">
    <source>
        <dbReference type="ARBA" id="ARBA00022833"/>
    </source>
</evidence>
<dbReference type="Pfam" id="PF17900">
    <property type="entry name" value="Peptidase_M1_N"/>
    <property type="match status" value="1"/>
</dbReference>